<dbReference type="OrthoDB" id="568194at2759"/>
<feature type="signal peptide" evidence="1">
    <location>
        <begin position="1"/>
        <end position="19"/>
    </location>
</feature>
<sequence>MKVAVLLAFCFVLLGSSAAQNWQRAELTWYESYPDPNSDECIIYNGCLWSGYFAYLVGKQPESWVAANNIIAVHSKDGERYKLKTFRIRQGSRTIDAKVYDHCADSDCNGCCTRNAQPSNFLIDMETWRNTPRTVSDQDPDKSNGTAWTVKLHTSYYYRHYYLITRCPHCIRLNCSVNLKSSSFEIVNCIRVMYVINNKLQVKHIGNSSPVSLQSTGMAIASFARVVIKGFKIVQFIPLLISSTFLFTCLFPNKIRLFSLVQFSL</sequence>
<evidence type="ECO:0000256" key="1">
    <source>
        <dbReference type="SAM" id="SignalP"/>
    </source>
</evidence>
<evidence type="ECO:0000313" key="3">
    <source>
        <dbReference type="Proteomes" id="UP000198287"/>
    </source>
</evidence>
<comment type="caution">
    <text evidence="2">The sequence shown here is derived from an EMBL/GenBank/DDBJ whole genome shotgun (WGS) entry which is preliminary data.</text>
</comment>
<dbReference type="AlphaFoldDB" id="A0A226EH03"/>
<feature type="chain" id="PRO_5013347858" evidence="1">
    <location>
        <begin position="20"/>
        <end position="265"/>
    </location>
</feature>
<proteinExistence type="predicted"/>
<dbReference type="Proteomes" id="UP000198287">
    <property type="component" value="Unassembled WGS sequence"/>
</dbReference>
<keyword evidence="3" id="KW-1185">Reference proteome</keyword>
<gene>
    <name evidence="2" type="ORF">Fcan01_09790</name>
</gene>
<protein>
    <submittedName>
        <fullName evidence="2">Uncharacterized protein</fullName>
    </submittedName>
</protein>
<organism evidence="2 3">
    <name type="scientific">Folsomia candida</name>
    <name type="common">Springtail</name>
    <dbReference type="NCBI Taxonomy" id="158441"/>
    <lineage>
        <taxon>Eukaryota</taxon>
        <taxon>Metazoa</taxon>
        <taxon>Ecdysozoa</taxon>
        <taxon>Arthropoda</taxon>
        <taxon>Hexapoda</taxon>
        <taxon>Collembola</taxon>
        <taxon>Entomobryomorpha</taxon>
        <taxon>Isotomoidea</taxon>
        <taxon>Isotomidae</taxon>
        <taxon>Proisotominae</taxon>
        <taxon>Folsomia</taxon>
    </lineage>
</organism>
<evidence type="ECO:0000313" key="2">
    <source>
        <dbReference type="EMBL" id="OXA56550.1"/>
    </source>
</evidence>
<accession>A0A226EH03</accession>
<name>A0A226EH03_FOLCA</name>
<dbReference type="EMBL" id="LNIX01000004">
    <property type="protein sequence ID" value="OXA56550.1"/>
    <property type="molecule type" value="Genomic_DNA"/>
</dbReference>
<reference evidence="2 3" key="1">
    <citation type="submission" date="2015-12" db="EMBL/GenBank/DDBJ databases">
        <title>The genome of Folsomia candida.</title>
        <authorList>
            <person name="Faddeeva A."/>
            <person name="Derks M.F."/>
            <person name="Anvar Y."/>
            <person name="Smit S."/>
            <person name="Van Straalen N."/>
            <person name="Roelofs D."/>
        </authorList>
    </citation>
    <scope>NUCLEOTIDE SEQUENCE [LARGE SCALE GENOMIC DNA]</scope>
    <source>
        <strain evidence="2 3">VU population</strain>
        <tissue evidence="2">Whole body</tissue>
    </source>
</reference>
<keyword evidence="1" id="KW-0732">Signal</keyword>